<comment type="subcellular location">
    <subcellularLocation>
        <location evidence="1">Membrane</location>
        <topology evidence="1">Multi-pass membrane protein</topology>
    </subcellularLocation>
</comment>
<evidence type="ECO:0000313" key="7">
    <source>
        <dbReference type="EMBL" id="KXU91878.1"/>
    </source>
</evidence>
<evidence type="ECO:0000313" key="8">
    <source>
        <dbReference type="Proteomes" id="UP000075473"/>
    </source>
</evidence>
<dbReference type="Pfam" id="PF03741">
    <property type="entry name" value="TerC"/>
    <property type="match status" value="1"/>
</dbReference>
<evidence type="ECO:0000256" key="5">
    <source>
        <dbReference type="ARBA" id="ARBA00023136"/>
    </source>
</evidence>
<feature type="transmembrane region" description="Helical" evidence="6">
    <location>
        <begin position="153"/>
        <end position="171"/>
    </location>
</feature>
<comment type="similarity">
    <text evidence="2">Belongs to the TerC family.</text>
</comment>
<proteinExistence type="inferred from homology"/>
<keyword evidence="5 6" id="KW-0472">Membrane</keyword>
<feature type="transmembrane region" description="Helical" evidence="6">
    <location>
        <begin position="29"/>
        <end position="48"/>
    </location>
</feature>
<name>A0A149Q3F2_9PROT</name>
<dbReference type="PATRIC" id="fig|178900.5.peg.586"/>
<dbReference type="GO" id="GO:0016020">
    <property type="term" value="C:membrane"/>
    <property type="evidence" value="ECO:0007669"/>
    <property type="project" value="UniProtKB-SubCell"/>
</dbReference>
<gene>
    <name evidence="7" type="ORF">AD928_14155</name>
</gene>
<evidence type="ECO:0000256" key="2">
    <source>
        <dbReference type="ARBA" id="ARBA00007511"/>
    </source>
</evidence>
<evidence type="ECO:0000256" key="3">
    <source>
        <dbReference type="ARBA" id="ARBA00022692"/>
    </source>
</evidence>
<dbReference type="EMBL" id="LHZA01000157">
    <property type="protein sequence ID" value="KXU91878.1"/>
    <property type="molecule type" value="Genomic_DNA"/>
</dbReference>
<dbReference type="Proteomes" id="UP000075473">
    <property type="component" value="Unassembled WGS sequence"/>
</dbReference>
<feature type="transmembrane region" description="Helical" evidence="6">
    <location>
        <begin position="124"/>
        <end position="147"/>
    </location>
</feature>
<keyword evidence="4 6" id="KW-1133">Transmembrane helix</keyword>
<evidence type="ECO:0000256" key="6">
    <source>
        <dbReference type="SAM" id="Phobius"/>
    </source>
</evidence>
<protein>
    <recommendedName>
        <fullName evidence="9">Tellurium resistance protein TerC</fullName>
    </recommendedName>
</protein>
<evidence type="ECO:0000256" key="1">
    <source>
        <dbReference type="ARBA" id="ARBA00004141"/>
    </source>
</evidence>
<feature type="transmembrane region" description="Helical" evidence="6">
    <location>
        <begin position="54"/>
        <end position="73"/>
    </location>
</feature>
<dbReference type="AlphaFoldDB" id="A0A149Q3F2"/>
<comment type="caution">
    <text evidence="7">The sequence shown here is derived from an EMBL/GenBank/DDBJ whole genome shotgun (WGS) entry which is preliminary data.</text>
</comment>
<dbReference type="InterPro" id="IPR005496">
    <property type="entry name" value="Integral_membrane_TerC"/>
</dbReference>
<evidence type="ECO:0008006" key="9">
    <source>
        <dbReference type="Google" id="ProtNLM"/>
    </source>
</evidence>
<dbReference type="NCBIfam" id="TIGR03717">
    <property type="entry name" value="R_switched_YjbE"/>
    <property type="match status" value="1"/>
</dbReference>
<reference evidence="7 8" key="1">
    <citation type="submission" date="2015-06" db="EMBL/GenBank/DDBJ databases">
        <title>Improved classification and identification of acetic acid bacteria using matrix-assisted laser desorption/ionization time-of-flight mass spectrometry; Gluconobacter nephelii and Gluconobacter uchimurae are later heterotypic synonyms of Gluconobacter japonicus and Gluconobacter oxydans, respectively.</title>
        <authorList>
            <person name="Li L."/>
            <person name="Cleenwerck I."/>
            <person name="De Vuyst L."/>
            <person name="Vandamme P."/>
        </authorList>
    </citation>
    <scope>NUCLEOTIDE SEQUENCE [LARGE SCALE GENOMIC DNA]</scope>
    <source>
        <strain evidence="7 8">LMG 1625</strain>
    </source>
</reference>
<evidence type="ECO:0000256" key="4">
    <source>
        <dbReference type="ARBA" id="ARBA00022989"/>
    </source>
</evidence>
<accession>A0A149Q3F2</accession>
<organism evidence="7 8">
    <name type="scientific">Acetobacter cerevisiae</name>
    <dbReference type="NCBI Taxonomy" id="178900"/>
    <lineage>
        <taxon>Bacteria</taxon>
        <taxon>Pseudomonadati</taxon>
        <taxon>Pseudomonadota</taxon>
        <taxon>Alphaproteobacteria</taxon>
        <taxon>Acetobacterales</taxon>
        <taxon>Acetobacteraceae</taxon>
        <taxon>Acetobacter</taxon>
    </lineage>
</organism>
<dbReference type="PANTHER" id="PTHR30238:SF4">
    <property type="entry name" value="SLL1022 PROTEIN"/>
    <property type="match status" value="1"/>
</dbReference>
<dbReference type="InterPro" id="IPR022301">
    <property type="entry name" value="Integral_membrane_YjbE"/>
</dbReference>
<sequence>MIDVTLAGDNAVVIGLVVRSLPVSERRKAIFVGIALAALIRILMALVAVQLLQIIGLTLAGGLLLLWVCWKMYSEMRAGPHDDADGASPPGSFGKAVLRILLADLSMSLDNVLAVAGAAAEHPAVMVAGLVLSVLLMGVAASVIARLLDKYKWISWVGLLIVLGVAIELIVKGGGEVWIHLPFSH</sequence>
<dbReference type="PANTHER" id="PTHR30238">
    <property type="entry name" value="MEMBRANE BOUND PREDICTED REDOX MODULATOR"/>
    <property type="match status" value="1"/>
</dbReference>
<keyword evidence="3 6" id="KW-0812">Transmembrane</keyword>